<feature type="transmembrane region" description="Helical" evidence="6">
    <location>
        <begin position="487"/>
        <end position="506"/>
    </location>
</feature>
<feature type="domain" description="G-protein coupled receptors family 3 profile" evidence="7">
    <location>
        <begin position="399"/>
        <end position="510"/>
    </location>
</feature>
<dbReference type="AlphaFoldDB" id="A0A8C7GIS0"/>
<feature type="transmembrane region" description="Helical" evidence="6">
    <location>
        <begin position="375"/>
        <end position="393"/>
    </location>
</feature>
<dbReference type="GeneTree" id="ENSGT01050000244874"/>
<evidence type="ECO:0000256" key="3">
    <source>
        <dbReference type="ARBA" id="ARBA00022989"/>
    </source>
</evidence>
<gene>
    <name evidence="8" type="primary">LOC116354694</name>
</gene>
<dbReference type="GO" id="GO:0005886">
    <property type="term" value="C:plasma membrane"/>
    <property type="evidence" value="ECO:0007669"/>
    <property type="project" value="TreeGrafter"/>
</dbReference>
<reference evidence="8" key="1">
    <citation type="submission" date="2025-08" db="UniProtKB">
        <authorList>
            <consortium name="Ensembl"/>
        </authorList>
    </citation>
    <scope>IDENTIFICATION</scope>
</reference>
<keyword evidence="5" id="KW-0325">Glycoprotein</keyword>
<evidence type="ECO:0000256" key="5">
    <source>
        <dbReference type="ARBA" id="ARBA00023180"/>
    </source>
</evidence>
<evidence type="ECO:0000256" key="6">
    <source>
        <dbReference type="SAM" id="Phobius"/>
    </source>
</evidence>
<evidence type="ECO:0000313" key="9">
    <source>
        <dbReference type="Proteomes" id="UP000694557"/>
    </source>
</evidence>
<dbReference type="PROSITE" id="PS50259">
    <property type="entry name" value="G_PROTEIN_RECEP_F3_4"/>
    <property type="match status" value="1"/>
</dbReference>
<dbReference type="InterPro" id="IPR028082">
    <property type="entry name" value="Peripla_BP_I"/>
</dbReference>
<keyword evidence="4 6" id="KW-0472">Membrane</keyword>
<name>A0A8C7GIS0_ONCKI</name>
<dbReference type="InterPro" id="IPR017978">
    <property type="entry name" value="GPCR_3_C"/>
</dbReference>
<dbReference type="Ensembl" id="ENSOKIT00005045314.1">
    <property type="protein sequence ID" value="ENSOKIP00005042991.1"/>
    <property type="gene ID" value="ENSOKIG00005018157.1"/>
</dbReference>
<keyword evidence="9" id="KW-1185">Reference proteome</keyword>
<dbReference type="SUPFAM" id="SSF53822">
    <property type="entry name" value="Periplasmic binding protein-like I"/>
    <property type="match status" value="1"/>
</dbReference>
<accession>A0A8C7GIS0</accession>
<reference evidence="8" key="2">
    <citation type="submission" date="2025-09" db="UniProtKB">
        <authorList>
            <consortium name="Ensembl"/>
        </authorList>
    </citation>
    <scope>IDENTIFICATION</scope>
</reference>
<evidence type="ECO:0000313" key="8">
    <source>
        <dbReference type="Ensembl" id="ENSOKIP00005042991.1"/>
    </source>
</evidence>
<evidence type="ECO:0000259" key="7">
    <source>
        <dbReference type="PROSITE" id="PS50259"/>
    </source>
</evidence>
<sequence length="570" mass="63596">MVTVPRRGYEMRPVTLVLLALFTGAVTPYCRRLCLTLDPSTELPHTREDGETRGSTLNNSAGDALTHCRMNLFLKYERTIQEDWMVLFTREEINRNSELLPAVTLGYNVHSICGSNNLLRAVLEALKGGEQREPTGLRSCSRSRVLGLVGHSSSGLGSSSHWLQMIHICTCACLRDRDVNPRAILLRAESSHCAQNLAPMLPLTCWSRVDVVCGTCIPEGKAESQAPLHEVKGFVLPGLTEFLLNLITSDGSQSSFICDWRLAAQQWLSSPLPEGRAWFQVHRVMCALTTAADMRKECSDSHTESDCIKYAVLTPNQLPKAVCRNISPLGRWSDTNTVVSRCFNLKVTTDRERGQKNDASNYIPHILQSSHQCVSYGWVEEGLLLTALFWLMIYTSRSHRDTPVLRANRKLSFLLLITQTLCSLSPLTAIGRPSEWSCMLRHTAFGITFVLCISCVLGKTIVVLMAFRATLPASKVMKWFGPPQQRLSVLAFTLIQVSICVLWLTVSPPFPYIGLLALLCFVLVSLVNKLPSMQAKFILLTVLIHVQLAAWLQTSRAPTRYKLVIEIHST</sequence>
<comment type="subcellular location">
    <subcellularLocation>
        <location evidence="1">Membrane</location>
        <topology evidence="1">Multi-pass membrane protein</topology>
    </subcellularLocation>
</comment>
<organism evidence="8 9">
    <name type="scientific">Oncorhynchus kisutch</name>
    <name type="common">Coho salmon</name>
    <name type="synonym">Salmo kisutch</name>
    <dbReference type="NCBI Taxonomy" id="8019"/>
    <lineage>
        <taxon>Eukaryota</taxon>
        <taxon>Metazoa</taxon>
        <taxon>Chordata</taxon>
        <taxon>Craniata</taxon>
        <taxon>Vertebrata</taxon>
        <taxon>Euteleostomi</taxon>
        <taxon>Actinopterygii</taxon>
        <taxon>Neopterygii</taxon>
        <taxon>Teleostei</taxon>
        <taxon>Protacanthopterygii</taxon>
        <taxon>Salmoniformes</taxon>
        <taxon>Salmonidae</taxon>
        <taxon>Salmoninae</taxon>
        <taxon>Oncorhynchus</taxon>
    </lineage>
</organism>
<evidence type="ECO:0000256" key="2">
    <source>
        <dbReference type="ARBA" id="ARBA00022692"/>
    </source>
</evidence>
<dbReference type="PANTHER" id="PTHR24061">
    <property type="entry name" value="CALCIUM-SENSING RECEPTOR-RELATED"/>
    <property type="match status" value="1"/>
</dbReference>
<keyword evidence="3 6" id="KW-1133">Transmembrane helix</keyword>
<dbReference type="Gene3D" id="3.40.50.2300">
    <property type="match status" value="1"/>
</dbReference>
<evidence type="ECO:0000256" key="4">
    <source>
        <dbReference type="ARBA" id="ARBA00023136"/>
    </source>
</evidence>
<dbReference type="PANTHER" id="PTHR24061:SF528">
    <property type="entry name" value="C-FAMILY ODORANT RECEPTOR OLFCD2-RELATED"/>
    <property type="match status" value="1"/>
</dbReference>
<feature type="transmembrane region" description="Helical" evidence="6">
    <location>
        <begin position="413"/>
        <end position="431"/>
    </location>
</feature>
<dbReference type="InterPro" id="IPR000068">
    <property type="entry name" value="GPCR_3_Ca_sens_rcpt-rel"/>
</dbReference>
<proteinExistence type="predicted"/>
<dbReference type="Proteomes" id="UP000694557">
    <property type="component" value="Unassembled WGS sequence"/>
</dbReference>
<dbReference type="Pfam" id="PF00003">
    <property type="entry name" value="7tm_3"/>
    <property type="match status" value="1"/>
</dbReference>
<dbReference type="GO" id="GO:0004930">
    <property type="term" value="F:G protein-coupled receptor activity"/>
    <property type="evidence" value="ECO:0007669"/>
    <property type="project" value="InterPro"/>
</dbReference>
<feature type="transmembrane region" description="Helical" evidence="6">
    <location>
        <begin position="443"/>
        <end position="467"/>
    </location>
</feature>
<protein>
    <submittedName>
        <fullName evidence="8">Uncharacterized LOC116354694</fullName>
    </submittedName>
</protein>
<feature type="transmembrane region" description="Helical" evidence="6">
    <location>
        <begin position="512"/>
        <end position="530"/>
    </location>
</feature>
<keyword evidence="2 6" id="KW-0812">Transmembrane</keyword>
<evidence type="ECO:0000256" key="1">
    <source>
        <dbReference type="ARBA" id="ARBA00004141"/>
    </source>
</evidence>